<dbReference type="RefSeq" id="WP_022550309.1">
    <property type="nucleotide sequence ID" value="NC_022528.1"/>
</dbReference>
<dbReference type="STRING" id="28173.VIBNI_A1199"/>
<dbReference type="Gene3D" id="3.30.420.40">
    <property type="match status" value="2"/>
</dbReference>
<dbReference type="Pfam" id="PF00480">
    <property type="entry name" value="ROK"/>
    <property type="match status" value="1"/>
</dbReference>
<protein>
    <submittedName>
        <fullName evidence="2">Putative Transcriptional regulator/sugar kinase</fullName>
    </submittedName>
</protein>
<dbReference type="Proteomes" id="UP000016895">
    <property type="component" value="Chromosome 1"/>
</dbReference>
<evidence type="ECO:0000313" key="2">
    <source>
        <dbReference type="EMBL" id="CCO57340.1"/>
    </source>
</evidence>
<keyword evidence="2" id="KW-0808">Transferase</keyword>
<dbReference type="PATRIC" id="fig|1260221.3.peg.1153"/>
<evidence type="ECO:0000313" key="3">
    <source>
        <dbReference type="Proteomes" id="UP000016895"/>
    </source>
</evidence>
<dbReference type="InterPro" id="IPR036390">
    <property type="entry name" value="WH_DNA-bd_sf"/>
</dbReference>
<organism evidence="2 3">
    <name type="scientific">Vibrio nigripulchritudo</name>
    <dbReference type="NCBI Taxonomy" id="28173"/>
    <lineage>
        <taxon>Bacteria</taxon>
        <taxon>Pseudomonadati</taxon>
        <taxon>Pseudomonadota</taxon>
        <taxon>Gammaproteobacteria</taxon>
        <taxon>Vibrionales</taxon>
        <taxon>Vibrionaceae</taxon>
        <taxon>Vibrio</taxon>
    </lineage>
</organism>
<proteinExistence type="inferred from homology"/>
<dbReference type="PANTHER" id="PTHR18964">
    <property type="entry name" value="ROK (REPRESSOR, ORF, KINASE) FAMILY"/>
    <property type="match status" value="1"/>
</dbReference>
<name>U4JWR1_9VIBR</name>
<gene>
    <name evidence="2" type="ORF">VIBNI_A1199</name>
</gene>
<dbReference type="PANTHER" id="PTHR18964:SF149">
    <property type="entry name" value="BIFUNCTIONAL UDP-N-ACETYLGLUCOSAMINE 2-EPIMERASE_N-ACETYLMANNOSAMINE KINASE"/>
    <property type="match status" value="1"/>
</dbReference>
<dbReference type="SUPFAM" id="SSF53067">
    <property type="entry name" value="Actin-like ATPase domain"/>
    <property type="match status" value="2"/>
</dbReference>
<dbReference type="GO" id="GO:0016301">
    <property type="term" value="F:kinase activity"/>
    <property type="evidence" value="ECO:0007669"/>
    <property type="project" value="UniProtKB-KW"/>
</dbReference>
<dbReference type="InterPro" id="IPR000600">
    <property type="entry name" value="ROK"/>
</dbReference>
<dbReference type="InterPro" id="IPR043129">
    <property type="entry name" value="ATPase_NBD"/>
</dbReference>
<dbReference type="SUPFAM" id="SSF46785">
    <property type="entry name" value="Winged helix' DNA-binding domain"/>
    <property type="match status" value="1"/>
</dbReference>
<sequence>MQPTTPSKTSANLSFSERLAKSLNQKNNALIQLSDQRKNQLLQAIFCQDTPTRKSLSQEYKLRPATVTDLIGELIELGLVAEDKTVNPSKPGRPEVYLRVQPNSLLGIVIMIDSLTIHAHLINLTGEILCSSSQTLDDHELSNAQILTHFETLAMSLTEKKTSGKVVGIVCSLPGLVDEEKICWVYSNRWPKISNLSFEQLSSKTQLPVRIAKNLNNELRARLIRHPEHMKESVLNIHWGYGIGTSYALRGDVIHTPLGGFGELGQTTVVDGESSATVESIASLRAMENELRKYFPDNPLSESEFEKAFNEKNVADIPVINRAINLMSVTLANAFLILFPQQIVITGPFARTPEVFDKLQEKFTAQLPAFISDKVTLHVGQRAETDEMFGALSPLFQSEIIKRLKSR</sequence>
<keyword evidence="3" id="KW-1185">Reference proteome</keyword>
<dbReference type="InterPro" id="IPR036388">
    <property type="entry name" value="WH-like_DNA-bd_sf"/>
</dbReference>
<dbReference type="Gene3D" id="1.10.10.10">
    <property type="entry name" value="Winged helix-like DNA-binding domain superfamily/Winged helix DNA-binding domain"/>
    <property type="match status" value="1"/>
</dbReference>
<dbReference type="OrthoDB" id="49685at2"/>
<accession>U4JWR1</accession>
<evidence type="ECO:0000256" key="1">
    <source>
        <dbReference type="ARBA" id="ARBA00006479"/>
    </source>
</evidence>
<comment type="similarity">
    <text evidence="1">Belongs to the ROK (NagC/XylR) family.</text>
</comment>
<dbReference type="AlphaFoldDB" id="U4JWR1"/>
<dbReference type="EMBL" id="FO203526">
    <property type="protein sequence ID" value="CCO57340.1"/>
    <property type="molecule type" value="Genomic_DNA"/>
</dbReference>
<keyword evidence="2" id="KW-0418">Kinase</keyword>
<reference evidence="2 3" key="1">
    <citation type="journal article" date="2013" name="ISME J.">
        <title>Comparative genomics of pathogenic lineages of Vibrio nigripulchritudo identifies virulence-associated traits.</title>
        <authorList>
            <person name="Goudenege D."/>
            <person name="Labreuche Y."/>
            <person name="Krin E."/>
            <person name="Ansquer D."/>
            <person name="Mangenot S."/>
            <person name="Calteau A."/>
            <person name="Medigue C."/>
            <person name="Mazel D."/>
            <person name="Polz M.F."/>
            <person name="Le Roux F."/>
        </authorList>
    </citation>
    <scope>NUCLEOTIDE SEQUENCE [LARGE SCALE GENOMIC DNA]</scope>
    <source>
        <strain evidence="3">SnF1</strain>
    </source>
</reference>
<dbReference type="KEGG" id="vni:VIBNI_A1199"/>